<gene>
    <name evidence="1" type="ordered locus">Tagg_0769</name>
</gene>
<organism evidence="1 2">
    <name type="scientific">Thermosphaera aggregans (strain DSM 11486 / M11TL)</name>
    <dbReference type="NCBI Taxonomy" id="633148"/>
    <lineage>
        <taxon>Archaea</taxon>
        <taxon>Thermoproteota</taxon>
        <taxon>Thermoprotei</taxon>
        <taxon>Desulfurococcales</taxon>
        <taxon>Desulfurococcaceae</taxon>
        <taxon>Thermosphaera</taxon>
    </lineage>
</organism>
<reference evidence="1 2" key="1">
    <citation type="journal article" date="2010" name="Stand. Genomic Sci.">
        <title>Complete genome sequence of Thermosphaera aggregans type strain (M11TL).</title>
        <authorList>
            <person name="Spring S."/>
            <person name="Rachel R."/>
            <person name="Lapidus A."/>
            <person name="Davenport K."/>
            <person name="Tice H."/>
            <person name="Copeland A."/>
            <person name="Cheng J.F."/>
            <person name="Lucas S."/>
            <person name="Chen F."/>
            <person name="Nolan M."/>
            <person name="Bruce D."/>
            <person name="Goodwin L."/>
            <person name="Pitluck S."/>
            <person name="Ivanova N."/>
            <person name="Mavromatis K."/>
            <person name="Ovchinnikova G."/>
            <person name="Pati A."/>
            <person name="Chen A."/>
            <person name="Palaniappan K."/>
            <person name="Land M."/>
            <person name="Hauser L."/>
            <person name="Chang Y.J."/>
            <person name="Jeffries C.C."/>
            <person name="Brettin T."/>
            <person name="Detter J.C."/>
            <person name="Tapia R."/>
            <person name="Han C."/>
            <person name="Heimerl T."/>
            <person name="Weikl F."/>
            <person name="Brambilla E."/>
            <person name="Goker M."/>
            <person name="Bristow J."/>
            <person name="Eisen J.A."/>
            <person name="Markowitz V."/>
            <person name="Hugenholtz P."/>
            <person name="Kyrpides N.C."/>
            <person name="Klenk H.P."/>
        </authorList>
    </citation>
    <scope>NUCLEOTIDE SEQUENCE [LARGE SCALE GENOMIC DNA]</scope>
    <source>
        <strain evidence="2">DSM 11486 / M11TL</strain>
    </source>
</reference>
<dbReference type="RefSeq" id="WP_013129635.1">
    <property type="nucleotide sequence ID" value="NC_014160.1"/>
</dbReference>
<proteinExistence type="predicted"/>
<dbReference type="OrthoDB" id="25002at2157"/>
<dbReference type="EMBL" id="CP001939">
    <property type="protein sequence ID" value="ADG91042.1"/>
    <property type="molecule type" value="Genomic_DNA"/>
</dbReference>
<dbReference type="GeneID" id="9165784"/>
<dbReference type="STRING" id="633148.Tagg_0769"/>
<keyword evidence="2" id="KW-1185">Reference proteome</keyword>
<dbReference type="AlphaFoldDB" id="D5U1P2"/>
<name>D5U1P2_THEAM</name>
<evidence type="ECO:0000313" key="2">
    <source>
        <dbReference type="Proteomes" id="UP000002376"/>
    </source>
</evidence>
<dbReference type="eggNOG" id="arCOG00887">
    <property type="taxonomic scope" value="Archaea"/>
</dbReference>
<dbReference type="InterPro" id="IPR007555">
    <property type="entry name" value="DUF499"/>
</dbReference>
<dbReference type="Proteomes" id="UP000002376">
    <property type="component" value="Chromosome"/>
</dbReference>
<dbReference type="HOGENOM" id="CLU_266159_0_0_2"/>
<dbReference type="KEGG" id="tag:Tagg_0769"/>
<reference key="3">
    <citation type="submission" date="2010-02" db="EMBL/GenBank/DDBJ databases">
        <title>Complete genome sequence of Thermosphaera aggregans type strain (M11TL).</title>
        <authorList>
            <consortium name="US DOE Joint Genome Institute (JGI-PGF)"/>
            <person name="Spring S."/>
            <person name="Lapidus A."/>
            <person name="Munk C."/>
            <person name="Schroeder M."/>
            <person name="Glavina Del Rio T."/>
            <person name="Tice H."/>
            <person name="Copeland A."/>
            <person name="Cheng J.-F."/>
            <person name="Lucas S."/>
            <person name="Chen F."/>
            <person name="Nolan M."/>
            <person name="Bruce D."/>
            <person name="Goodwin L."/>
            <person name="Pitluck S."/>
            <person name="Ivanova N."/>
            <person name="Mavromatis K."/>
            <person name="Ovchinnikova G."/>
            <person name="Pati A."/>
            <person name="Chen A."/>
            <person name="Palaniappan K."/>
            <person name="Land M."/>
            <person name="Hauser L."/>
            <person name="Chang Y.-J."/>
            <person name="Jeffries C.C."/>
            <person name="Brettin T."/>
            <person name="Detter J.C."/>
            <person name="Tapia R."/>
            <person name="Han C."/>
            <person name="Chain P."/>
            <person name="Heimerl T."/>
            <person name="Weik F."/>
            <person name="Goker M."/>
            <person name="Rachel R."/>
            <person name="Bristow J."/>
            <person name="Eisen J.A."/>
            <person name="Markowitz V."/>
            <person name="Hugenholtz P."/>
            <person name="Kyrpides N.C."/>
            <person name="Klenk H.-P."/>
        </authorList>
    </citation>
    <scope>NUCLEOTIDE SEQUENCE</scope>
    <source>
        <strain>DSM 11486</strain>
    </source>
</reference>
<protein>
    <submittedName>
        <fullName evidence="1">ATPase (AAA+ superfamily)</fullName>
    </submittedName>
</protein>
<accession>D5U1P2</accession>
<reference evidence="2" key="2">
    <citation type="journal article" date="2010" name="Stand. Genomic Sci.">
        <title>Complete genome sequence of Thermosphaera aggregans type strain (M11TLT).</title>
        <authorList>
            <person name="Spring S."/>
            <person name="Rachel R."/>
            <person name="Lapidus A."/>
            <person name="Davenport K."/>
            <person name="Tice H."/>
            <person name="Copeland A."/>
            <person name="Cheng J.-F."/>
            <person name="Lucas S."/>
            <person name="Chen F."/>
            <person name="Nolan M."/>
            <person name="Bruce D."/>
            <person name="Goodwin L."/>
            <person name="Pitluck S."/>
            <person name="Ivanova N."/>
            <person name="Mavromatis K."/>
            <person name="Ovchinnikova G."/>
            <person name="Pati A."/>
            <person name="Chen A."/>
            <person name="Palaniappan K."/>
            <person name="Land M."/>
            <person name="Hauser L."/>
            <person name="Chang Y.-J."/>
            <person name="Jeffries C.C."/>
            <person name="Brettin T."/>
            <person name="Detter J.C."/>
            <person name="Tapia R."/>
            <person name="Han C."/>
            <person name="Heimerl T."/>
            <person name="Weikl F."/>
            <person name="Brambilla E."/>
            <person name="Goker M."/>
            <person name="Bristow J."/>
            <person name="Eisen J.A."/>
            <person name="Markowitz V."/>
            <person name="Hugenholtz P."/>
            <person name="Kyrpides N.C."/>
            <person name="Klenk H.-P."/>
        </authorList>
    </citation>
    <scope>NUCLEOTIDE SEQUENCE [LARGE SCALE GENOMIC DNA]</scope>
    <source>
        <strain evidence="2">DSM 11486 / M11TL</strain>
    </source>
</reference>
<evidence type="ECO:0000313" key="1">
    <source>
        <dbReference type="EMBL" id="ADG91042.1"/>
    </source>
</evidence>
<sequence length="1246" mass="141261">MTSQSVKPFTSVLKPRPEVLEGRVVEALSLANIYLFNELREKIPEVATLEPSPLYYPEEFLRRTYFSEAMKRVVLKVFGGLAGATYLYLDDKGNRLPVSSKVIIIPSHLGGGKTHLLATLYHLSKLVNEKGESVVRYFEGDRETSNALKHAVRVIAEQGGIRVVAIVGDTRTLAPSPDKPLEIDGLRIHTPWGLLAYLLGAYAELENADQHHLAPKVDELRRLLKGKSVLILLDEAVEYMETAVRLDSTYKGYSDSFQSFIRNLAEAVSDTPGSVLVVTLPAEYREGVVTAGLQHPEYVEKVRSMLERVAHEYIPPLEVKRDIVEVFKRRLFENALSKEVSETAYSTAVEAESKARRDSTLESAAKARYGDLTAFREKVRESYPFHPGFIEALVQVASSNPQLGLTRYMLAYVARLIRHLYELKSRRGRDAPVALITPWLIPFDKIEFRTELLRGLHAQYQNDFLRIYEQEVKHHDARLENALWTATTPTRQALYEFLKGAVSRTIWLYTIPGRGSKNASSLKLYPSVHEIPVLVYDPLFLSETPMADVLNVVNDLLNTSTYLYRMDGRVFYALVPDILKFLRERYVSTTDFDALISLEKLVNKQSFKPGRKIERVYPILTDKEGEIEKLVKEALASTRSPVLFVYLALSPPPDSLERVVLVRNNIVLLIAEYGESPVDRGLVYTENVKRIVGSEPATLRDYLKSLLRLSKVLDNVLSSSDFLREEFGDEFHGLIQENLRKMRADVERQITAALFSSFRRVVLGTRRTSYTVDLKPVDEEVKDLSTLAKLLEEFLEKRGVATSWTWLGIYNQLSGWGEIWDSDRSLKKPVKLGDLWEQLLGSSSVKPHLTRYVDFEEAVREAYDGNLIALRHGEKILWLKHPYRPEEAEQYYRVRYQKAGRLNDWDRDVKQELERLGIRLSDLEAVSPRMIVREYVDMVRKQAQVRPGEKVVRRLVVYLPDGKQDLPAFMVKYRSDVELAEALSKYPIVLEEETPPRTFDLRVLRINDRVYSEREGLVEIEGEGSVKLLVEGRVEADEVFPVSITLKAVDEENREVSSRRFETKTPAVFTLELEIKKAGVFNVFVTASEPGGYRIDETPVARVRVRGELCVEKTYPATEAERMLLRGDVKTEVKTMVLNGMIRKGAISNLSEALADLGLNRVRVTGNISFRSGGEEIIAEFKNADAAKIAKIVGSIGVEDLEVDMEFQGVGANTLFQARTAKALLLDPSSPLSPLVKIVVRECSRI</sequence>
<dbReference type="Pfam" id="PF04465">
    <property type="entry name" value="DUF499"/>
    <property type="match status" value="1"/>
</dbReference>